<organism evidence="2 3">
    <name type="scientific">Chitinophaga cymbidii</name>
    <dbReference type="NCBI Taxonomy" id="1096750"/>
    <lineage>
        <taxon>Bacteria</taxon>
        <taxon>Pseudomonadati</taxon>
        <taxon>Bacteroidota</taxon>
        <taxon>Chitinophagia</taxon>
        <taxon>Chitinophagales</taxon>
        <taxon>Chitinophagaceae</taxon>
        <taxon>Chitinophaga</taxon>
    </lineage>
</organism>
<evidence type="ECO:0000256" key="1">
    <source>
        <dbReference type="SAM" id="SignalP"/>
    </source>
</evidence>
<protein>
    <submittedName>
        <fullName evidence="2">Uncharacterized protein</fullName>
    </submittedName>
</protein>
<evidence type="ECO:0000313" key="2">
    <source>
        <dbReference type="EMBL" id="GEP97695.1"/>
    </source>
</evidence>
<name>A0A512RPS1_9BACT</name>
<accession>A0A512RPS1</accession>
<proteinExistence type="predicted"/>
<keyword evidence="3" id="KW-1185">Reference proteome</keyword>
<dbReference type="EMBL" id="BKAU01000005">
    <property type="protein sequence ID" value="GEP97695.1"/>
    <property type="molecule type" value="Genomic_DNA"/>
</dbReference>
<keyword evidence="1" id="KW-0732">Signal</keyword>
<comment type="caution">
    <text evidence="2">The sequence shown here is derived from an EMBL/GenBank/DDBJ whole genome shotgun (WGS) entry which is preliminary data.</text>
</comment>
<dbReference type="Proteomes" id="UP000321436">
    <property type="component" value="Unassembled WGS sequence"/>
</dbReference>
<reference evidence="2 3" key="1">
    <citation type="submission" date="2019-07" db="EMBL/GenBank/DDBJ databases">
        <title>Whole genome shotgun sequence of Chitinophaga cymbidii NBRC 109752.</title>
        <authorList>
            <person name="Hosoyama A."/>
            <person name="Uohara A."/>
            <person name="Ohji S."/>
            <person name="Ichikawa N."/>
        </authorList>
    </citation>
    <scope>NUCLEOTIDE SEQUENCE [LARGE SCALE GENOMIC DNA]</scope>
    <source>
        <strain evidence="2 3">NBRC 109752</strain>
    </source>
</reference>
<sequence length="210" mass="24189">MKRILCICCLLAALIPCRAQGIFSQKKTQTKYLLQQIAKLQIYLGYAKQGYKIVNKGLSTISQIKNGDFDLHKAFFTGLETVSPSIKGYSNTIATLACIPVIQQQDRSIKKLLSTNNTFISEEKELIRRQLQNMQQQLLDDMTLLSDVLTDHTLQMSDAQRLERIDKIYLSVSQKKQWITTRNTQCQLLSQQRMKSRNEHRALETLYSLQ</sequence>
<feature type="signal peptide" evidence="1">
    <location>
        <begin position="1"/>
        <end position="19"/>
    </location>
</feature>
<gene>
    <name evidence="2" type="ORF">CCY01nite_39550</name>
</gene>
<dbReference type="OrthoDB" id="673795at2"/>
<dbReference type="RefSeq" id="WP_146865539.1">
    <property type="nucleotide sequence ID" value="NZ_BKAU01000005.1"/>
</dbReference>
<dbReference type="AlphaFoldDB" id="A0A512RPS1"/>
<evidence type="ECO:0000313" key="3">
    <source>
        <dbReference type="Proteomes" id="UP000321436"/>
    </source>
</evidence>
<feature type="chain" id="PRO_5021736291" evidence="1">
    <location>
        <begin position="20"/>
        <end position="210"/>
    </location>
</feature>